<evidence type="ECO:0000256" key="2">
    <source>
        <dbReference type="ARBA" id="ARBA00009557"/>
    </source>
</evidence>
<feature type="domain" description="ADF-H" evidence="9">
    <location>
        <begin position="5"/>
        <end position="141"/>
    </location>
</feature>
<dbReference type="CDD" id="cd11284">
    <property type="entry name" value="ADF_Twf-C_like"/>
    <property type="match status" value="1"/>
</dbReference>
<evidence type="ECO:0000256" key="8">
    <source>
        <dbReference type="SAM" id="MobiDB-lite"/>
    </source>
</evidence>
<evidence type="ECO:0000256" key="5">
    <source>
        <dbReference type="ARBA" id="ARBA00023203"/>
    </source>
</evidence>
<accession>A0AAD5TDJ2</accession>
<feature type="domain" description="ADF-H" evidence="9">
    <location>
        <begin position="177"/>
        <end position="307"/>
    </location>
</feature>
<evidence type="ECO:0000313" key="11">
    <source>
        <dbReference type="Proteomes" id="UP001212152"/>
    </source>
</evidence>
<keyword evidence="11" id="KW-1185">Reference proteome</keyword>
<comment type="similarity">
    <text evidence="2">Belongs to the actin-binding proteins ADF family. Twinfilin subfamily.</text>
</comment>
<keyword evidence="4" id="KW-0677">Repeat</keyword>
<comment type="subunit">
    <text evidence="7">Interacts with G-actin; ADP-actin form.</text>
</comment>
<dbReference type="SUPFAM" id="SSF55753">
    <property type="entry name" value="Actin depolymerizing proteins"/>
    <property type="match status" value="2"/>
</dbReference>
<evidence type="ECO:0000259" key="9">
    <source>
        <dbReference type="PROSITE" id="PS51263"/>
    </source>
</evidence>
<evidence type="ECO:0000256" key="1">
    <source>
        <dbReference type="ARBA" id="ARBA00004245"/>
    </source>
</evidence>
<dbReference type="GO" id="GO:0051016">
    <property type="term" value="P:barbed-end actin filament capping"/>
    <property type="evidence" value="ECO:0007669"/>
    <property type="project" value="TreeGrafter"/>
</dbReference>
<dbReference type="PROSITE" id="PS51263">
    <property type="entry name" value="ADF_H"/>
    <property type="match status" value="2"/>
</dbReference>
<organism evidence="10 11">
    <name type="scientific">Geranomyces variabilis</name>
    <dbReference type="NCBI Taxonomy" id="109894"/>
    <lineage>
        <taxon>Eukaryota</taxon>
        <taxon>Fungi</taxon>
        <taxon>Fungi incertae sedis</taxon>
        <taxon>Chytridiomycota</taxon>
        <taxon>Chytridiomycota incertae sedis</taxon>
        <taxon>Chytridiomycetes</taxon>
        <taxon>Spizellomycetales</taxon>
        <taxon>Powellomycetaceae</taxon>
        <taxon>Geranomyces</taxon>
    </lineage>
</organism>
<dbReference type="GO" id="GO:0005737">
    <property type="term" value="C:cytoplasm"/>
    <property type="evidence" value="ECO:0007669"/>
    <property type="project" value="TreeGrafter"/>
</dbReference>
<evidence type="ECO:0000256" key="6">
    <source>
        <dbReference type="ARBA" id="ARBA00023212"/>
    </source>
</evidence>
<dbReference type="CDD" id="cd11285">
    <property type="entry name" value="ADF_Twf-N_like"/>
    <property type="match status" value="1"/>
</dbReference>
<dbReference type="Gene3D" id="3.40.20.10">
    <property type="entry name" value="Severin"/>
    <property type="match status" value="2"/>
</dbReference>
<gene>
    <name evidence="10" type="primary">TWF1</name>
    <name evidence="10" type="ORF">HDU87_007862</name>
</gene>
<protein>
    <submittedName>
        <fullName evidence="10">Twinfilin-1</fullName>
    </submittedName>
</protein>
<dbReference type="AlphaFoldDB" id="A0AAD5TDJ2"/>
<keyword evidence="5" id="KW-0009">Actin-binding</keyword>
<dbReference type="InterPro" id="IPR002108">
    <property type="entry name" value="ADF-H"/>
</dbReference>
<name>A0AAD5TDJ2_9FUNG</name>
<keyword evidence="6" id="KW-0206">Cytoskeleton</keyword>
<dbReference type="PANTHER" id="PTHR13759">
    <property type="entry name" value="TWINFILIN"/>
    <property type="match status" value="1"/>
</dbReference>
<dbReference type="InterPro" id="IPR028458">
    <property type="entry name" value="Twinfilin"/>
</dbReference>
<dbReference type="Proteomes" id="UP001212152">
    <property type="component" value="Unassembled WGS sequence"/>
</dbReference>
<reference evidence="10" key="1">
    <citation type="submission" date="2020-05" db="EMBL/GenBank/DDBJ databases">
        <title>Phylogenomic resolution of chytrid fungi.</title>
        <authorList>
            <person name="Stajich J.E."/>
            <person name="Amses K."/>
            <person name="Simmons R."/>
            <person name="Seto K."/>
            <person name="Myers J."/>
            <person name="Bonds A."/>
            <person name="Quandt C.A."/>
            <person name="Barry K."/>
            <person name="Liu P."/>
            <person name="Grigoriev I."/>
            <person name="Longcore J.E."/>
            <person name="James T.Y."/>
        </authorList>
    </citation>
    <scope>NUCLEOTIDE SEQUENCE</scope>
    <source>
        <strain evidence="10">JEL0379</strain>
    </source>
</reference>
<feature type="compositionally biased region" description="Low complexity" evidence="8">
    <location>
        <begin position="320"/>
        <end position="336"/>
    </location>
</feature>
<dbReference type="GO" id="GO:0030042">
    <property type="term" value="P:actin filament depolymerization"/>
    <property type="evidence" value="ECO:0007669"/>
    <property type="project" value="TreeGrafter"/>
</dbReference>
<dbReference type="FunFam" id="3.40.20.10:FF:000042">
    <property type="entry name" value="Actin depolymerizing protein"/>
    <property type="match status" value="1"/>
</dbReference>
<dbReference type="GO" id="GO:0051015">
    <property type="term" value="F:actin filament binding"/>
    <property type="evidence" value="ECO:0007669"/>
    <property type="project" value="TreeGrafter"/>
</dbReference>
<feature type="region of interest" description="Disordered" evidence="8">
    <location>
        <begin position="305"/>
        <end position="343"/>
    </location>
</feature>
<keyword evidence="3" id="KW-0963">Cytoplasm</keyword>
<dbReference type="EMBL" id="JADGJQ010000077">
    <property type="protein sequence ID" value="KAJ3172774.1"/>
    <property type="molecule type" value="Genomic_DNA"/>
</dbReference>
<evidence type="ECO:0000256" key="4">
    <source>
        <dbReference type="ARBA" id="ARBA00022737"/>
    </source>
</evidence>
<evidence type="ECO:0000256" key="7">
    <source>
        <dbReference type="ARBA" id="ARBA00038532"/>
    </source>
</evidence>
<dbReference type="GO" id="GO:0003785">
    <property type="term" value="F:actin monomer binding"/>
    <property type="evidence" value="ECO:0007669"/>
    <property type="project" value="TreeGrafter"/>
</dbReference>
<comment type="caution">
    <text evidence="10">The sequence shown here is derived from an EMBL/GenBank/DDBJ whole genome shotgun (WGS) entry which is preliminary data.</text>
</comment>
<dbReference type="InterPro" id="IPR029006">
    <property type="entry name" value="ADF-H/Gelsolin-like_dom_sf"/>
</dbReference>
<comment type="subcellular location">
    <subcellularLocation>
        <location evidence="1">Cytoplasm</location>
        <location evidence="1">Cytoskeleton</location>
    </subcellularLocation>
</comment>
<dbReference type="SMART" id="SM00102">
    <property type="entry name" value="ADF"/>
    <property type="match status" value="2"/>
</dbReference>
<dbReference type="PANTHER" id="PTHR13759:SF1">
    <property type="entry name" value="TWINFILIN"/>
    <property type="match status" value="1"/>
</dbReference>
<dbReference type="GO" id="GO:0005884">
    <property type="term" value="C:actin filament"/>
    <property type="evidence" value="ECO:0007669"/>
    <property type="project" value="TreeGrafter"/>
</dbReference>
<proteinExistence type="inferred from homology"/>
<dbReference type="Pfam" id="PF00241">
    <property type="entry name" value="Cofilin_ADF"/>
    <property type="match status" value="2"/>
</dbReference>
<evidence type="ECO:0000313" key="10">
    <source>
        <dbReference type="EMBL" id="KAJ3172774.1"/>
    </source>
</evidence>
<evidence type="ECO:0000256" key="3">
    <source>
        <dbReference type="ARBA" id="ARBA00022490"/>
    </source>
</evidence>
<sequence>MSHQSGIRASPELLSAFTDAVHNNDQRAFKVVIADEILQPAETLPARGTWEEDFPLVSEWMKPAEPCFVLYRLDKNESTTGGADWIMLQFVPENAKVREKMLLASSKATLLKELGDSKFVDTLYGTERTDLSLDGYRKHLIHKEAEAPLTERELEMQKMKVSESTADIGSASRVAHTSRIGCPLTEEAKAALEQLKDGSFKAVILSMDLEKETVGLGATGSNGFSDLQSIVNPTVPSFVFFKLDAKLLVFVYVCPPSSKVKERMIYSSFRNALIHSAEKTMGIPIAKKLEVDNIDELDELELRSELQNIGTPEQSKKSFARPPRAGRGPARVSRPATPNSPTL</sequence>